<name>A0A831QS68_9FLAO</name>
<organism evidence="1">
    <name type="scientific">Pricia antarctica</name>
    <dbReference type="NCBI Taxonomy" id="641691"/>
    <lineage>
        <taxon>Bacteria</taxon>
        <taxon>Pseudomonadati</taxon>
        <taxon>Bacteroidota</taxon>
        <taxon>Flavobacteriia</taxon>
        <taxon>Flavobacteriales</taxon>
        <taxon>Flavobacteriaceae</taxon>
        <taxon>Pricia</taxon>
    </lineage>
</organism>
<comment type="caution">
    <text evidence="1">The sequence shown here is derived from an EMBL/GenBank/DDBJ whole genome shotgun (WGS) entry which is preliminary data.</text>
</comment>
<evidence type="ECO:0000313" key="1">
    <source>
        <dbReference type="EMBL" id="HEA22124.1"/>
    </source>
</evidence>
<dbReference type="SUPFAM" id="SSF48695">
    <property type="entry name" value="Multiheme cytochromes"/>
    <property type="match status" value="1"/>
</dbReference>
<accession>A0A831QS68</accession>
<reference evidence="1" key="1">
    <citation type="journal article" date="2020" name="mSystems">
        <title>Genome- and Community-Level Interaction Insights into Carbon Utilization and Element Cycling Functions of Hydrothermarchaeota in Hydrothermal Sediment.</title>
        <authorList>
            <person name="Zhou Z."/>
            <person name="Liu Y."/>
            <person name="Xu W."/>
            <person name="Pan J."/>
            <person name="Luo Z.H."/>
            <person name="Li M."/>
        </authorList>
    </citation>
    <scope>NUCLEOTIDE SEQUENCE [LARGE SCALE GENOMIC DNA]</scope>
    <source>
        <strain evidence="1">HyVt-345</strain>
    </source>
</reference>
<sequence>MNVKIALIFSLLLFAGLIVGFTDSVATSEYTAVVYNQSDSPLPNRNFDKMMDVLTHQRCMNCHPNDNIPKQGDESHPHNFGVAGGENDHGFQAIKCTTCHQPENNAYSGVPGAPHWGLAPASMAWEGLSRAEIAESMLNMKTNGGKDHKALVKHMTEDELVLWAWQPGVDASGKLREVPPVSEAEFKTAVKQWFANGAVIPSE</sequence>
<gene>
    <name evidence="1" type="ORF">ENH87_14560</name>
</gene>
<evidence type="ECO:0008006" key="2">
    <source>
        <dbReference type="Google" id="ProtNLM"/>
    </source>
</evidence>
<dbReference type="EMBL" id="DRGL01000051">
    <property type="protein sequence ID" value="HEA22124.1"/>
    <property type="molecule type" value="Genomic_DNA"/>
</dbReference>
<proteinExistence type="predicted"/>
<protein>
    <recommendedName>
        <fullName evidence="2">Cytochrome c domain-containing protein</fullName>
    </recommendedName>
</protein>
<dbReference type="AlphaFoldDB" id="A0A831QS68"/>
<dbReference type="Proteomes" id="UP000886191">
    <property type="component" value="Unassembled WGS sequence"/>
</dbReference>
<dbReference type="InterPro" id="IPR036280">
    <property type="entry name" value="Multihaem_cyt_sf"/>
</dbReference>